<evidence type="ECO:0000256" key="1">
    <source>
        <dbReference type="SAM" id="Coils"/>
    </source>
</evidence>
<dbReference type="Proteomes" id="UP000688137">
    <property type="component" value="Unassembled WGS sequence"/>
</dbReference>
<dbReference type="EMBL" id="CAJJDM010000107">
    <property type="protein sequence ID" value="CAD8097669.1"/>
    <property type="molecule type" value="Genomic_DNA"/>
</dbReference>
<reference evidence="2" key="1">
    <citation type="submission" date="2021-01" db="EMBL/GenBank/DDBJ databases">
        <authorList>
            <consortium name="Genoscope - CEA"/>
            <person name="William W."/>
        </authorList>
    </citation>
    <scope>NUCLEOTIDE SEQUENCE</scope>
</reference>
<protein>
    <submittedName>
        <fullName evidence="2">Uncharacterized protein</fullName>
    </submittedName>
</protein>
<name>A0A8S1P3Q0_PARPR</name>
<proteinExistence type="predicted"/>
<organism evidence="2 3">
    <name type="scientific">Paramecium primaurelia</name>
    <dbReference type="NCBI Taxonomy" id="5886"/>
    <lineage>
        <taxon>Eukaryota</taxon>
        <taxon>Sar</taxon>
        <taxon>Alveolata</taxon>
        <taxon>Ciliophora</taxon>
        <taxon>Intramacronucleata</taxon>
        <taxon>Oligohymenophorea</taxon>
        <taxon>Peniculida</taxon>
        <taxon>Parameciidae</taxon>
        <taxon>Paramecium</taxon>
    </lineage>
</organism>
<feature type="coiled-coil region" evidence="1">
    <location>
        <begin position="176"/>
        <end position="210"/>
    </location>
</feature>
<keyword evidence="3" id="KW-1185">Reference proteome</keyword>
<comment type="caution">
    <text evidence="2">The sequence shown here is derived from an EMBL/GenBank/DDBJ whole genome shotgun (WGS) entry which is preliminary data.</text>
</comment>
<accession>A0A8S1P3Q0</accession>
<keyword evidence="1" id="KW-0175">Coiled coil</keyword>
<evidence type="ECO:0000313" key="3">
    <source>
        <dbReference type="Proteomes" id="UP000688137"/>
    </source>
</evidence>
<evidence type="ECO:0000313" key="2">
    <source>
        <dbReference type="EMBL" id="CAD8097669.1"/>
    </source>
</evidence>
<gene>
    <name evidence="2" type="ORF">PPRIM_AZ9-3.1.T1040162</name>
</gene>
<dbReference type="AlphaFoldDB" id="A0A8S1P3Q0"/>
<sequence>MFVESSIQHVEAIQNQSTIIEQKIQNEIEEASKFFGISKIDSDIRTTLKQQEYLCRLLENIEISILFNYNYPKRNPKYFVLQKFEKNPFIDEETWQIKIQNENTILNTLNSILIQFTQNPPQPDIWIQQQIQQSTQQLPVPLNDFNNQEISMFNKILEVQIKRDLLQIMKQKAINNQDLSEKVQQNYIEIEKLKQDLKIVYNKFQEIQQNATILNTQCSTIINKFSNYELLRILQDKQSQLDKTQEQYYELQLKDTIEEKESIYNQFLNNRMEFHKCNSTLIILKQNIYQQSFIN</sequence>
<dbReference type="OMA" id="TWQIKIQ"/>